<evidence type="ECO:0000256" key="5">
    <source>
        <dbReference type="SAM" id="SignalP"/>
    </source>
</evidence>
<dbReference type="InterPro" id="IPR013595">
    <property type="entry name" value="Pept_S33_TAP-like_C"/>
</dbReference>
<evidence type="ECO:0000256" key="2">
    <source>
        <dbReference type="ARBA" id="ARBA00022729"/>
    </source>
</evidence>
<evidence type="ECO:0000256" key="4">
    <source>
        <dbReference type="SAM" id="MobiDB-lite"/>
    </source>
</evidence>
<comment type="caution">
    <text evidence="8">The sequence shown here is derived from an EMBL/GenBank/DDBJ whole genome shotgun (WGS) entry which is preliminary data.</text>
</comment>
<keyword evidence="3" id="KW-0378">Hydrolase</keyword>
<dbReference type="RefSeq" id="WP_183322445.1">
    <property type="nucleotide sequence ID" value="NZ_JACHVQ010000004.1"/>
</dbReference>
<accession>A0A839NHT7</accession>
<feature type="signal peptide" evidence="5">
    <location>
        <begin position="1"/>
        <end position="19"/>
    </location>
</feature>
<protein>
    <submittedName>
        <fullName evidence="8">Pimeloyl-ACP methyl ester carboxylesterase</fullName>
    </submittedName>
</protein>
<dbReference type="Pfam" id="PF00561">
    <property type="entry name" value="Abhydrolase_1"/>
    <property type="match status" value="1"/>
</dbReference>
<evidence type="ECO:0000313" key="8">
    <source>
        <dbReference type="EMBL" id="MBB2893982.1"/>
    </source>
</evidence>
<feature type="chain" id="PRO_5032412196" evidence="5">
    <location>
        <begin position="20"/>
        <end position="558"/>
    </location>
</feature>
<evidence type="ECO:0000259" key="7">
    <source>
        <dbReference type="Pfam" id="PF08386"/>
    </source>
</evidence>
<name>A0A839NHT7_9MICO</name>
<feature type="domain" description="AB hydrolase-1" evidence="6">
    <location>
        <begin position="104"/>
        <end position="284"/>
    </location>
</feature>
<reference evidence="8 9" key="1">
    <citation type="submission" date="2020-08" db="EMBL/GenBank/DDBJ databases">
        <title>Sequencing the genomes of 1000 actinobacteria strains.</title>
        <authorList>
            <person name="Klenk H.-P."/>
        </authorList>
    </citation>
    <scope>NUCLEOTIDE SEQUENCE [LARGE SCALE GENOMIC DNA]</scope>
    <source>
        <strain evidence="8 9">DSM 105369</strain>
    </source>
</reference>
<sequence>MAILLAAGGGALAAGPASAAGQTDALSPTNANLTKYTTQKLAWSAALCPQEVKELGKAAARSQCARVKAPKDYADPGKGDITLMVTRTTPEKASHNNRFVFTNPGGPGGPDARFSVIVASMSPMGQTETVIGVDPRGTGESTPVSCDQPKSNVKDSHQLTPANVKALQTAVKASVDKCVAQHGDYLPYITTDNTARDQDLVRRLLGAKTIDYYGVSAGTWLGAHYATLFPSHVGRFVLDSNTDFTSSFQSSFGYQPMGFQRRFSDQFQPWAARHNDTYHLGSTKSAVNATYLRVRKAAVNGELGFFSANVVDNVMAQQMYSDKGLITAAKFLGFLDEARQGDKLALYQAFALLSTGSDSYTDNRESTTFMATTCNDTSWKKDPNYYVTKARSLGPQYPLLGYNQVVSQCAYWPYKAKNTKIDLSKAPRILMVDNTLDPATPYEGAVDAHRKAPNTVLLTVNNQGFHGAVIGSKNTCVTDAAYGFLMNGKQLQHDSVCQGLPLPGDSKVYPVGKQVSGPAPSEVQHKSKTPPHKSESLGDTILDLLGKLIGDILGGTHS</sequence>
<dbReference type="PANTHER" id="PTHR43248">
    <property type="entry name" value="2-SUCCINYL-6-HYDROXY-2,4-CYCLOHEXADIENE-1-CARBOXYLATE SYNTHASE"/>
    <property type="match status" value="1"/>
</dbReference>
<dbReference type="Gene3D" id="3.40.50.1820">
    <property type="entry name" value="alpha/beta hydrolase"/>
    <property type="match status" value="1"/>
</dbReference>
<feature type="region of interest" description="Disordered" evidence="4">
    <location>
        <begin position="134"/>
        <end position="156"/>
    </location>
</feature>
<dbReference type="SUPFAM" id="SSF53474">
    <property type="entry name" value="alpha/beta-Hydrolases"/>
    <property type="match status" value="1"/>
</dbReference>
<evidence type="ECO:0000256" key="3">
    <source>
        <dbReference type="ARBA" id="ARBA00022801"/>
    </source>
</evidence>
<evidence type="ECO:0000259" key="6">
    <source>
        <dbReference type="Pfam" id="PF00561"/>
    </source>
</evidence>
<dbReference type="InterPro" id="IPR051601">
    <property type="entry name" value="Serine_prot/Carboxylest_S33"/>
</dbReference>
<dbReference type="PANTHER" id="PTHR43248:SF29">
    <property type="entry name" value="TRIPEPTIDYL AMINOPEPTIDASE"/>
    <property type="match status" value="1"/>
</dbReference>
<evidence type="ECO:0000256" key="1">
    <source>
        <dbReference type="ARBA" id="ARBA00010088"/>
    </source>
</evidence>
<dbReference type="AlphaFoldDB" id="A0A839NHT7"/>
<evidence type="ECO:0000313" key="9">
    <source>
        <dbReference type="Proteomes" id="UP000559182"/>
    </source>
</evidence>
<dbReference type="EMBL" id="JACHVQ010000004">
    <property type="protein sequence ID" value="MBB2893982.1"/>
    <property type="molecule type" value="Genomic_DNA"/>
</dbReference>
<dbReference type="InterPro" id="IPR029058">
    <property type="entry name" value="AB_hydrolase_fold"/>
</dbReference>
<dbReference type="Pfam" id="PF08386">
    <property type="entry name" value="Abhydrolase_4"/>
    <property type="match status" value="1"/>
</dbReference>
<organism evidence="8 9">
    <name type="scientific">Flexivirga oryzae</name>
    <dbReference type="NCBI Taxonomy" id="1794944"/>
    <lineage>
        <taxon>Bacteria</taxon>
        <taxon>Bacillati</taxon>
        <taxon>Actinomycetota</taxon>
        <taxon>Actinomycetes</taxon>
        <taxon>Micrococcales</taxon>
        <taxon>Dermacoccaceae</taxon>
        <taxon>Flexivirga</taxon>
    </lineage>
</organism>
<dbReference type="GO" id="GO:0016787">
    <property type="term" value="F:hydrolase activity"/>
    <property type="evidence" value="ECO:0007669"/>
    <property type="project" value="UniProtKB-KW"/>
</dbReference>
<keyword evidence="2 5" id="KW-0732">Signal</keyword>
<keyword evidence="9" id="KW-1185">Reference proteome</keyword>
<gene>
    <name evidence="8" type="ORF">FHU39_004018</name>
</gene>
<feature type="region of interest" description="Disordered" evidence="4">
    <location>
        <begin position="513"/>
        <end position="537"/>
    </location>
</feature>
<dbReference type="InterPro" id="IPR000073">
    <property type="entry name" value="AB_hydrolase_1"/>
</dbReference>
<comment type="similarity">
    <text evidence="1">Belongs to the peptidase S33 family.</text>
</comment>
<dbReference type="Proteomes" id="UP000559182">
    <property type="component" value="Unassembled WGS sequence"/>
</dbReference>
<feature type="compositionally biased region" description="Polar residues" evidence="4">
    <location>
        <begin position="139"/>
        <end position="151"/>
    </location>
</feature>
<proteinExistence type="inferred from homology"/>
<feature type="domain" description="Peptidase S33 tripeptidyl aminopeptidase-like C-terminal" evidence="7">
    <location>
        <begin position="404"/>
        <end position="497"/>
    </location>
</feature>